<proteinExistence type="predicted"/>
<name>A0ABW2AXI4_9MICO</name>
<evidence type="ECO:0000313" key="2">
    <source>
        <dbReference type="Proteomes" id="UP001596356"/>
    </source>
</evidence>
<keyword evidence="2" id="KW-1185">Reference proteome</keyword>
<dbReference type="RefSeq" id="WP_377824169.1">
    <property type="nucleotide sequence ID" value="NZ_JBHSWJ010000002.1"/>
</dbReference>
<dbReference type="EMBL" id="JBHSWJ010000002">
    <property type="protein sequence ID" value="MFC6715221.1"/>
    <property type="molecule type" value="Genomic_DNA"/>
</dbReference>
<dbReference type="Proteomes" id="UP001596356">
    <property type="component" value="Unassembled WGS sequence"/>
</dbReference>
<organism evidence="1 2">
    <name type="scientific">Branchiibius cervicis</name>
    <dbReference type="NCBI Taxonomy" id="908252"/>
    <lineage>
        <taxon>Bacteria</taxon>
        <taxon>Bacillati</taxon>
        <taxon>Actinomycetota</taxon>
        <taxon>Actinomycetes</taxon>
        <taxon>Micrococcales</taxon>
        <taxon>Dermacoccaceae</taxon>
        <taxon>Branchiibius</taxon>
    </lineage>
</organism>
<evidence type="ECO:0000313" key="1">
    <source>
        <dbReference type="EMBL" id="MFC6715221.1"/>
    </source>
</evidence>
<reference evidence="2" key="1">
    <citation type="journal article" date="2019" name="Int. J. Syst. Evol. Microbiol.">
        <title>The Global Catalogue of Microorganisms (GCM) 10K type strain sequencing project: providing services to taxonomists for standard genome sequencing and annotation.</title>
        <authorList>
            <consortium name="The Broad Institute Genomics Platform"/>
            <consortium name="The Broad Institute Genome Sequencing Center for Infectious Disease"/>
            <person name="Wu L."/>
            <person name="Ma J."/>
        </authorList>
    </citation>
    <scope>NUCLEOTIDE SEQUENCE [LARGE SCALE GENOMIC DNA]</scope>
    <source>
        <strain evidence="2">NBRC 106593</strain>
    </source>
</reference>
<protein>
    <submittedName>
        <fullName evidence="1">Uncharacterized protein</fullName>
    </submittedName>
</protein>
<gene>
    <name evidence="1" type="ORF">ACFQBT_15950</name>
</gene>
<comment type="caution">
    <text evidence="1">The sequence shown here is derived from an EMBL/GenBank/DDBJ whole genome shotgun (WGS) entry which is preliminary data.</text>
</comment>
<accession>A0ABW2AXI4</accession>
<sequence length="182" mass="19093">MSEFPTVLVEQAHSSAWALDRAQAAAMNPANPADASLHLAADALRARGLQVVARREGAVDGAQLRDADVYVIAHPAQAASERVAGSLPPVFGASEIDAIESFVRAGGGWWCWPNATRTPTATTSTSCWPVSGCTCVARWSTRALTVDGATRATPPGYSARSPEDWARDCWPVSASCASIGLE</sequence>